<dbReference type="InterPro" id="IPR013083">
    <property type="entry name" value="Znf_RING/FYVE/PHD"/>
</dbReference>
<evidence type="ECO:0000259" key="13">
    <source>
        <dbReference type="PROSITE" id="PS50089"/>
    </source>
</evidence>
<evidence type="ECO:0000313" key="17">
    <source>
        <dbReference type="Proteomes" id="UP000612055"/>
    </source>
</evidence>
<dbReference type="CDD" id="cd22584">
    <property type="entry name" value="Rcat_RBR_unk"/>
    <property type="match status" value="1"/>
</dbReference>
<dbReference type="PANTHER" id="PTHR11685">
    <property type="entry name" value="RBR FAMILY RING FINGER AND IBR DOMAIN-CONTAINING"/>
    <property type="match status" value="1"/>
</dbReference>
<dbReference type="GO" id="GO:0016567">
    <property type="term" value="P:protein ubiquitination"/>
    <property type="evidence" value="ECO:0007669"/>
    <property type="project" value="InterPro"/>
</dbReference>
<dbReference type="InterPro" id="IPR044066">
    <property type="entry name" value="TRIAD_supradom"/>
</dbReference>
<evidence type="ECO:0000256" key="1">
    <source>
        <dbReference type="ARBA" id="ARBA00001798"/>
    </source>
</evidence>
<organism evidence="16 17">
    <name type="scientific">Edaphochlamys debaryana</name>
    <dbReference type="NCBI Taxonomy" id="47281"/>
    <lineage>
        <taxon>Eukaryota</taxon>
        <taxon>Viridiplantae</taxon>
        <taxon>Chlorophyta</taxon>
        <taxon>core chlorophytes</taxon>
        <taxon>Chlorophyceae</taxon>
        <taxon>CS clade</taxon>
        <taxon>Chlamydomonadales</taxon>
        <taxon>Chlamydomonadales incertae sedis</taxon>
        <taxon>Edaphochlamys</taxon>
    </lineage>
</organism>
<feature type="compositionally biased region" description="Low complexity" evidence="12">
    <location>
        <begin position="490"/>
        <end position="499"/>
    </location>
</feature>
<keyword evidence="10 11" id="KW-0862">Zinc</keyword>
<comment type="caution">
    <text evidence="16">The sequence shown here is derived from an EMBL/GenBank/DDBJ whole genome shotgun (WGS) entry which is preliminary data.</text>
</comment>
<dbReference type="InterPro" id="IPR001841">
    <property type="entry name" value="Znf_RING"/>
</dbReference>
<comment type="function">
    <text evidence="2">Might act as an E3 ubiquitin-protein ligase, or as part of E3 complex, which accepts ubiquitin from specific E2 ubiquitin-conjugating enzymes and then transfers it to substrates.</text>
</comment>
<dbReference type="Proteomes" id="UP000612055">
    <property type="component" value="Unassembled WGS sequence"/>
</dbReference>
<dbReference type="CDD" id="cd22582">
    <property type="entry name" value="BRcat_RBR_unk"/>
    <property type="match status" value="1"/>
</dbReference>
<comment type="similarity">
    <text evidence="3">Belongs to the RBR family. Ariadne subfamily.</text>
</comment>
<reference evidence="16" key="1">
    <citation type="journal article" date="2020" name="bioRxiv">
        <title>Comparative genomics of Chlamydomonas.</title>
        <authorList>
            <person name="Craig R.J."/>
            <person name="Hasan A.R."/>
            <person name="Ness R.W."/>
            <person name="Keightley P.D."/>
        </authorList>
    </citation>
    <scope>NUCLEOTIDE SEQUENCE</scope>
    <source>
        <strain evidence="16">CCAP 11/70</strain>
    </source>
</reference>
<sequence length="532" mass="56075">MSAAVDCSLASELLCLSLQEEELLSQRDAILAEQLAIALAYGSDAEVLEDVDAGPHAAALETQLSEIRDKQSELVAQTLTVAPNDDQQQLRRTLELAEALQKEEAIAAHDAKFARKLAAIDEDTWYDCGDEIEEAYEEADGSAAGSGARRDTSSRATPTPTPRPPAPGGSRSGLGQGRGTTPPSTSAPANHGAGAAGPSSSAASSANPAAAPPVPTTECMICLDRFPDHELTCAGAEGASSSSAAPGCGHYMCGGCLTAYVLSVVRERRHPVPCPLAAGGGRGRAAGCKLRLSRDMVVEALQDHPKEWQAFCFLEVESSIQPHLRCYCPHKDCSAPLERPDEEEDGELPADAPIACPACNRMFCLRCNIPGWHKGYTCAQFQALPPHLRSAEDAATLALAAKHSWKKCPSCQEVVERSEGCKHMKCRCGADFCYGCGALYKDTRPTEANAHGTPGCACPLFDDILSDEEEAGAGGAGAGGGRGGPGQGQGRPQRALPGGRKVSRTRCRRADSIQDCPYGARCFFSHVEDEEP</sequence>
<protein>
    <recommendedName>
        <fullName evidence="4">RBR-type E3 ubiquitin transferase</fullName>
        <ecNumber evidence="4">2.3.2.31</ecNumber>
    </recommendedName>
</protein>
<dbReference type="InterPro" id="IPR000571">
    <property type="entry name" value="Znf_CCCH"/>
</dbReference>
<dbReference type="InterPro" id="IPR002867">
    <property type="entry name" value="IBR_dom"/>
</dbReference>
<dbReference type="PROSITE" id="PS00518">
    <property type="entry name" value="ZF_RING_1"/>
    <property type="match status" value="1"/>
</dbReference>
<evidence type="ECO:0000256" key="9">
    <source>
        <dbReference type="ARBA" id="ARBA00022786"/>
    </source>
</evidence>
<evidence type="ECO:0000259" key="14">
    <source>
        <dbReference type="PROSITE" id="PS50103"/>
    </source>
</evidence>
<feature type="domain" description="RING-type" evidence="13">
    <location>
        <begin position="219"/>
        <end position="276"/>
    </location>
</feature>
<dbReference type="Gene3D" id="1.20.120.1750">
    <property type="match status" value="1"/>
</dbReference>
<dbReference type="PROSITE" id="PS50103">
    <property type="entry name" value="ZF_C3H1"/>
    <property type="match status" value="1"/>
</dbReference>
<gene>
    <name evidence="16" type="ORF">HYH03_010234</name>
</gene>
<evidence type="ECO:0000256" key="11">
    <source>
        <dbReference type="PROSITE-ProRule" id="PRU00723"/>
    </source>
</evidence>
<keyword evidence="8 11" id="KW-0863">Zinc-finger</keyword>
<feature type="domain" description="RING-type" evidence="15">
    <location>
        <begin position="215"/>
        <end position="462"/>
    </location>
</feature>
<evidence type="ECO:0000256" key="10">
    <source>
        <dbReference type="ARBA" id="ARBA00022833"/>
    </source>
</evidence>
<dbReference type="GO" id="GO:0008270">
    <property type="term" value="F:zinc ion binding"/>
    <property type="evidence" value="ECO:0007669"/>
    <property type="project" value="UniProtKB-KW"/>
</dbReference>
<evidence type="ECO:0000256" key="2">
    <source>
        <dbReference type="ARBA" id="ARBA00003976"/>
    </source>
</evidence>
<dbReference type="OrthoDB" id="541961at2759"/>
<comment type="catalytic activity">
    <reaction evidence="1">
        <text>[E2 ubiquitin-conjugating enzyme]-S-ubiquitinyl-L-cysteine + [acceptor protein]-L-lysine = [E2 ubiquitin-conjugating enzyme]-L-cysteine + [acceptor protein]-N(6)-ubiquitinyl-L-lysine.</text>
        <dbReference type="EC" id="2.3.2.31"/>
    </reaction>
</comment>
<evidence type="ECO:0000313" key="16">
    <source>
        <dbReference type="EMBL" id="KAG2491448.1"/>
    </source>
</evidence>
<evidence type="ECO:0000256" key="6">
    <source>
        <dbReference type="ARBA" id="ARBA00022723"/>
    </source>
</evidence>
<keyword evidence="5" id="KW-0808">Transferase</keyword>
<evidence type="ECO:0000256" key="3">
    <source>
        <dbReference type="ARBA" id="ARBA00005884"/>
    </source>
</evidence>
<name>A0A835XWE1_9CHLO</name>
<dbReference type="Pfam" id="PF01485">
    <property type="entry name" value="IBR"/>
    <property type="match status" value="2"/>
</dbReference>
<keyword evidence="17" id="KW-1185">Reference proteome</keyword>
<evidence type="ECO:0000256" key="8">
    <source>
        <dbReference type="ARBA" id="ARBA00022771"/>
    </source>
</evidence>
<evidence type="ECO:0000259" key="15">
    <source>
        <dbReference type="PROSITE" id="PS51873"/>
    </source>
</evidence>
<dbReference type="SMART" id="SM00647">
    <property type="entry name" value="IBR"/>
    <property type="match status" value="2"/>
</dbReference>
<dbReference type="Gene3D" id="3.30.40.10">
    <property type="entry name" value="Zinc/RING finger domain, C3HC4 (zinc finger)"/>
    <property type="match status" value="1"/>
</dbReference>
<dbReference type="PROSITE" id="PS51873">
    <property type="entry name" value="TRIAD"/>
    <property type="match status" value="1"/>
</dbReference>
<feature type="region of interest" description="Disordered" evidence="12">
    <location>
        <begin position="471"/>
        <end position="506"/>
    </location>
</feature>
<dbReference type="InterPro" id="IPR031127">
    <property type="entry name" value="E3_UB_ligase_RBR"/>
</dbReference>
<accession>A0A835XWE1</accession>
<evidence type="ECO:0000256" key="12">
    <source>
        <dbReference type="SAM" id="MobiDB-lite"/>
    </source>
</evidence>
<dbReference type="GO" id="GO:0061630">
    <property type="term" value="F:ubiquitin protein ligase activity"/>
    <property type="evidence" value="ECO:0007669"/>
    <property type="project" value="UniProtKB-EC"/>
</dbReference>
<evidence type="ECO:0000256" key="5">
    <source>
        <dbReference type="ARBA" id="ARBA00022679"/>
    </source>
</evidence>
<dbReference type="AlphaFoldDB" id="A0A835XWE1"/>
<feature type="zinc finger region" description="C3H1-type" evidence="11">
    <location>
        <begin position="501"/>
        <end position="529"/>
    </location>
</feature>
<proteinExistence type="inferred from homology"/>
<evidence type="ECO:0000256" key="7">
    <source>
        <dbReference type="ARBA" id="ARBA00022737"/>
    </source>
</evidence>
<keyword evidence="6 11" id="KW-0479">Metal-binding</keyword>
<keyword evidence="7" id="KW-0677">Repeat</keyword>
<feature type="domain" description="C3H1-type" evidence="14">
    <location>
        <begin position="501"/>
        <end position="529"/>
    </location>
</feature>
<dbReference type="EC" id="2.3.2.31" evidence="4"/>
<dbReference type="EMBL" id="JAEHOE010000053">
    <property type="protein sequence ID" value="KAG2491448.1"/>
    <property type="molecule type" value="Genomic_DNA"/>
</dbReference>
<dbReference type="InterPro" id="IPR017907">
    <property type="entry name" value="Znf_RING_CS"/>
</dbReference>
<dbReference type="SUPFAM" id="SSF57850">
    <property type="entry name" value="RING/U-box"/>
    <property type="match status" value="2"/>
</dbReference>
<dbReference type="PROSITE" id="PS50089">
    <property type="entry name" value="ZF_RING_2"/>
    <property type="match status" value="1"/>
</dbReference>
<feature type="compositionally biased region" description="Low complexity" evidence="12">
    <location>
        <begin position="186"/>
        <end position="209"/>
    </location>
</feature>
<feature type="compositionally biased region" description="Gly residues" evidence="12">
    <location>
        <begin position="472"/>
        <end position="489"/>
    </location>
</feature>
<evidence type="ECO:0000256" key="4">
    <source>
        <dbReference type="ARBA" id="ARBA00012251"/>
    </source>
</evidence>
<keyword evidence="9" id="KW-0833">Ubl conjugation pathway</keyword>
<feature type="region of interest" description="Disordered" evidence="12">
    <location>
        <begin position="137"/>
        <end position="210"/>
    </location>
</feature>